<protein>
    <submittedName>
        <fullName evidence="1">Uncharacterized protein</fullName>
    </submittedName>
</protein>
<accession>L8N469</accession>
<comment type="caution">
    <text evidence="1">The sequence shown here is derived from an EMBL/GenBank/DDBJ whole genome shotgun (WGS) entry which is preliminary data.</text>
</comment>
<proteinExistence type="predicted"/>
<name>L8N469_9CYAN</name>
<evidence type="ECO:0000313" key="2">
    <source>
        <dbReference type="Proteomes" id="UP000011201"/>
    </source>
</evidence>
<reference evidence="1 2" key="1">
    <citation type="journal article" date="2013" name="Proc. Natl. Acad. Sci. U.S.A.">
        <title>Improving the coverage of the cyanobacterial phylum using diversity-driven genome sequencing.</title>
        <authorList>
            <person name="Shih P.M."/>
            <person name="Wu D."/>
            <person name="Latifi A."/>
            <person name="Axen S.D."/>
            <person name="Fewer D.P."/>
            <person name="Talla E."/>
            <person name="Calteau A."/>
            <person name="Cai F."/>
            <person name="Tandeau de Marsac N."/>
            <person name="Rippka R."/>
            <person name="Herdman M."/>
            <person name="Sivonen K."/>
            <person name="Coursin T."/>
            <person name="Laurent T."/>
            <person name="Goodwin L."/>
            <person name="Nolan M."/>
            <person name="Davenport K.W."/>
            <person name="Han C.S."/>
            <person name="Rubin E.M."/>
            <person name="Eisen J.A."/>
            <person name="Woyke T."/>
            <person name="Gugger M."/>
            <person name="Kerfeld C.A."/>
        </authorList>
    </citation>
    <scope>NUCLEOTIDE SEQUENCE [LARGE SCALE GENOMIC DNA]</scope>
    <source>
        <strain evidence="1 2">PCC 7429</strain>
    </source>
</reference>
<organism evidence="1 2">
    <name type="scientific">Pseudanabaena biceps PCC 7429</name>
    <dbReference type="NCBI Taxonomy" id="927668"/>
    <lineage>
        <taxon>Bacteria</taxon>
        <taxon>Bacillati</taxon>
        <taxon>Cyanobacteriota</taxon>
        <taxon>Cyanophyceae</taxon>
        <taxon>Pseudanabaenales</taxon>
        <taxon>Pseudanabaenaceae</taxon>
        <taxon>Pseudanabaena</taxon>
    </lineage>
</organism>
<dbReference type="EMBL" id="ALWB01000026">
    <property type="protein sequence ID" value="ELS33884.1"/>
    <property type="molecule type" value="Genomic_DNA"/>
</dbReference>
<keyword evidence="2" id="KW-1185">Reference proteome</keyword>
<dbReference type="AlphaFoldDB" id="L8N469"/>
<dbReference type="Proteomes" id="UP000011201">
    <property type="component" value="Unassembled WGS sequence"/>
</dbReference>
<evidence type="ECO:0000313" key="1">
    <source>
        <dbReference type="EMBL" id="ELS33884.1"/>
    </source>
</evidence>
<gene>
    <name evidence="1" type="ORF">Pse7429DRAFT_1108</name>
</gene>
<sequence precursor="true">MNIKNMSKFSLGMILLTGLSLPFCESLLAGSYRFNFKGVNFYFNQQDRNCYVLQNGQWRYAGTIQQCVSNINRNNNAPASNNNSNWGSQPSAAQSYYCTTIGQYCSAQQYALEQRYKNDLNNQLNRTIRGFSR</sequence>